<evidence type="ECO:0000313" key="2">
    <source>
        <dbReference type="Proteomes" id="UP000187209"/>
    </source>
</evidence>
<sequence length="268" mass="31314">MNDDDFDEKVKICEFLNKRKEEKLKEKHLKFSNYIEENYNFFNYGISQTSLAILNSMLDSEFLPCDIRPLPLKLMLLQVCEETALNEFEIALWVLIIEKYIFPIGSLCLYADLLFSALCSKEYLNSNINFLLEKFIKKDKMFSCNYSYWCISNRNTFTCADICKRYSLAMKYKSQGINLNFYVDEILMNSLQYELKKPKKTRKQSEIIYTELPRLARFNSLEPVTELSRINSTESLQILPLGNRTSSSGFSMKCSSCSVCSQYLSLDL</sequence>
<protein>
    <submittedName>
        <fullName evidence="1">Uncharacterized protein</fullName>
    </submittedName>
</protein>
<organism evidence="1 2">
    <name type="scientific">Stentor coeruleus</name>
    <dbReference type="NCBI Taxonomy" id="5963"/>
    <lineage>
        <taxon>Eukaryota</taxon>
        <taxon>Sar</taxon>
        <taxon>Alveolata</taxon>
        <taxon>Ciliophora</taxon>
        <taxon>Postciliodesmatophora</taxon>
        <taxon>Heterotrichea</taxon>
        <taxon>Heterotrichida</taxon>
        <taxon>Stentoridae</taxon>
        <taxon>Stentor</taxon>
    </lineage>
</organism>
<comment type="caution">
    <text evidence="1">The sequence shown here is derived from an EMBL/GenBank/DDBJ whole genome shotgun (WGS) entry which is preliminary data.</text>
</comment>
<gene>
    <name evidence="1" type="ORF">SteCoe_22841</name>
</gene>
<dbReference type="Proteomes" id="UP000187209">
    <property type="component" value="Unassembled WGS sequence"/>
</dbReference>
<accession>A0A1R2BLA1</accession>
<dbReference type="EMBL" id="MPUH01000569">
    <property type="protein sequence ID" value="OMJ77548.1"/>
    <property type="molecule type" value="Genomic_DNA"/>
</dbReference>
<dbReference type="AlphaFoldDB" id="A0A1R2BLA1"/>
<keyword evidence="2" id="KW-1185">Reference proteome</keyword>
<proteinExistence type="predicted"/>
<reference evidence="1 2" key="1">
    <citation type="submission" date="2016-11" db="EMBL/GenBank/DDBJ databases">
        <title>The macronuclear genome of Stentor coeruleus: a giant cell with tiny introns.</title>
        <authorList>
            <person name="Slabodnick M."/>
            <person name="Ruby J.G."/>
            <person name="Reiff S.B."/>
            <person name="Swart E.C."/>
            <person name="Gosai S."/>
            <person name="Prabakaran S."/>
            <person name="Witkowska E."/>
            <person name="Larue G.E."/>
            <person name="Fisher S."/>
            <person name="Freeman R.M."/>
            <person name="Gunawardena J."/>
            <person name="Chu W."/>
            <person name="Stover N.A."/>
            <person name="Gregory B.D."/>
            <person name="Nowacki M."/>
            <person name="Derisi J."/>
            <person name="Roy S.W."/>
            <person name="Marshall W.F."/>
            <person name="Sood P."/>
        </authorList>
    </citation>
    <scope>NUCLEOTIDE SEQUENCE [LARGE SCALE GENOMIC DNA]</scope>
    <source>
        <strain evidence="1">WM001</strain>
    </source>
</reference>
<evidence type="ECO:0000313" key="1">
    <source>
        <dbReference type="EMBL" id="OMJ77548.1"/>
    </source>
</evidence>
<name>A0A1R2BLA1_9CILI</name>